<comment type="subcellular location">
    <subcellularLocation>
        <location evidence="1">Cell membrane</location>
        <topology evidence="1">Multi-pass membrane protein</topology>
    </subcellularLocation>
</comment>
<evidence type="ECO:0000256" key="7">
    <source>
        <dbReference type="ARBA" id="ARBA00023016"/>
    </source>
</evidence>
<feature type="domain" description="SH3" evidence="12">
    <location>
        <begin position="179"/>
        <end position="237"/>
    </location>
</feature>
<evidence type="ECO:0000256" key="3">
    <source>
        <dbReference type="ARBA" id="ARBA00022443"/>
    </source>
</evidence>
<organism evidence="13 14">
    <name type="scientific">Absidia repens</name>
    <dbReference type="NCBI Taxonomy" id="90262"/>
    <lineage>
        <taxon>Eukaryota</taxon>
        <taxon>Fungi</taxon>
        <taxon>Fungi incertae sedis</taxon>
        <taxon>Mucoromycota</taxon>
        <taxon>Mucoromycotina</taxon>
        <taxon>Mucoromycetes</taxon>
        <taxon>Mucorales</taxon>
        <taxon>Cunninghamellaceae</taxon>
        <taxon>Absidia</taxon>
    </lineage>
</organism>
<dbReference type="SMART" id="SM00326">
    <property type="entry name" value="SH3"/>
    <property type="match status" value="1"/>
</dbReference>
<keyword evidence="14" id="KW-1185">Reference proteome</keyword>
<dbReference type="GO" id="GO:0005886">
    <property type="term" value="C:plasma membrane"/>
    <property type="evidence" value="ECO:0007669"/>
    <property type="project" value="UniProtKB-SubCell"/>
</dbReference>
<evidence type="ECO:0000256" key="11">
    <source>
        <dbReference type="SAM" id="Phobius"/>
    </source>
</evidence>
<dbReference type="PROSITE" id="PS51257">
    <property type="entry name" value="PROKAR_LIPOPROTEIN"/>
    <property type="match status" value="1"/>
</dbReference>
<dbReference type="InterPro" id="IPR001452">
    <property type="entry name" value="SH3_domain"/>
</dbReference>
<feature type="transmembrane region" description="Helical" evidence="11">
    <location>
        <begin position="43"/>
        <end position="63"/>
    </location>
</feature>
<feature type="region of interest" description="Disordered" evidence="10">
    <location>
        <begin position="155"/>
        <end position="176"/>
    </location>
</feature>
<keyword evidence="4" id="KW-1003">Cell membrane</keyword>
<dbReference type="Pfam" id="PF00018">
    <property type="entry name" value="SH3_1"/>
    <property type="match status" value="1"/>
</dbReference>
<feature type="transmembrane region" description="Helical" evidence="11">
    <location>
        <begin position="12"/>
        <end position="36"/>
    </location>
</feature>
<comment type="similarity">
    <text evidence="2">Belongs to the SHO1 family.</text>
</comment>
<feature type="transmembrane region" description="Helical" evidence="11">
    <location>
        <begin position="98"/>
        <end position="118"/>
    </location>
</feature>
<evidence type="ECO:0000256" key="9">
    <source>
        <dbReference type="PROSITE-ProRule" id="PRU00192"/>
    </source>
</evidence>
<comment type="caution">
    <text evidence="13">The sequence shown here is derived from an EMBL/GenBank/DDBJ whole genome shotgun (WGS) entry which is preliminary data.</text>
</comment>
<reference evidence="13 14" key="1">
    <citation type="submission" date="2016-07" db="EMBL/GenBank/DDBJ databases">
        <title>Pervasive Adenine N6-methylation of Active Genes in Fungi.</title>
        <authorList>
            <consortium name="DOE Joint Genome Institute"/>
            <person name="Mondo S.J."/>
            <person name="Dannebaum R.O."/>
            <person name="Kuo R.C."/>
            <person name="Labutti K."/>
            <person name="Haridas S."/>
            <person name="Kuo A."/>
            <person name="Salamov A."/>
            <person name="Ahrendt S.R."/>
            <person name="Lipzen A."/>
            <person name="Sullivan W."/>
            <person name="Andreopoulos W.B."/>
            <person name="Clum A."/>
            <person name="Lindquist E."/>
            <person name="Daum C."/>
            <person name="Ramamoorthy G.K."/>
            <person name="Gryganskyi A."/>
            <person name="Culley D."/>
            <person name="Magnuson J.K."/>
            <person name="James T.Y."/>
            <person name="O'Malley M.A."/>
            <person name="Stajich J.E."/>
            <person name="Spatafora J.W."/>
            <person name="Visel A."/>
            <person name="Grigoriev I.V."/>
        </authorList>
    </citation>
    <scope>NUCLEOTIDE SEQUENCE [LARGE SCALE GENOMIC DNA]</scope>
    <source>
        <strain evidence="13 14">NRRL 1336</strain>
    </source>
</reference>
<protein>
    <recommendedName>
        <fullName evidence="12">SH3 domain-containing protein</fullName>
    </recommendedName>
</protein>
<evidence type="ECO:0000256" key="1">
    <source>
        <dbReference type="ARBA" id="ARBA00004651"/>
    </source>
</evidence>
<dbReference type="InterPro" id="IPR035522">
    <property type="entry name" value="Sho1_SH3"/>
</dbReference>
<dbReference type="PRINTS" id="PR00452">
    <property type="entry name" value="SH3DOMAIN"/>
</dbReference>
<dbReference type="EMBL" id="MCGE01000012">
    <property type="protein sequence ID" value="ORZ15793.1"/>
    <property type="molecule type" value="Genomic_DNA"/>
</dbReference>
<dbReference type="SUPFAM" id="SSF50044">
    <property type="entry name" value="SH3-domain"/>
    <property type="match status" value="1"/>
</dbReference>
<gene>
    <name evidence="13" type="ORF">BCR42DRAFT_42881</name>
</gene>
<dbReference type="InterPro" id="IPR036028">
    <property type="entry name" value="SH3-like_dom_sf"/>
</dbReference>
<evidence type="ECO:0000256" key="8">
    <source>
        <dbReference type="ARBA" id="ARBA00023136"/>
    </source>
</evidence>
<keyword evidence="7" id="KW-0346">Stress response</keyword>
<name>A0A1X2IFU7_9FUNG</name>
<dbReference type="OrthoDB" id="5983572at2759"/>
<dbReference type="PROSITE" id="PS50002">
    <property type="entry name" value="SH3"/>
    <property type="match status" value="1"/>
</dbReference>
<dbReference type="CDD" id="cd11855">
    <property type="entry name" value="SH3_Sho1p"/>
    <property type="match status" value="1"/>
</dbReference>
<evidence type="ECO:0000256" key="4">
    <source>
        <dbReference type="ARBA" id="ARBA00022475"/>
    </source>
</evidence>
<dbReference type="AlphaFoldDB" id="A0A1X2IFU7"/>
<feature type="transmembrane region" description="Helical" evidence="11">
    <location>
        <begin position="69"/>
        <end position="91"/>
    </location>
</feature>
<dbReference type="STRING" id="90262.A0A1X2IFU7"/>
<evidence type="ECO:0000259" key="12">
    <source>
        <dbReference type="PROSITE" id="PS50002"/>
    </source>
</evidence>
<evidence type="ECO:0000313" key="13">
    <source>
        <dbReference type="EMBL" id="ORZ15793.1"/>
    </source>
</evidence>
<evidence type="ECO:0000256" key="6">
    <source>
        <dbReference type="ARBA" id="ARBA00022989"/>
    </source>
</evidence>
<evidence type="ECO:0000256" key="5">
    <source>
        <dbReference type="ARBA" id="ARBA00022692"/>
    </source>
</evidence>
<accession>A0A1X2IFU7</accession>
<dbReference type="Gene3D" id="2.30.30.40">
    <property type="entry name" value="SH3 Domains"/>
    <property type="match status" value="1"/>
</dbReference>
<evidence type="ECO:0000256" key="2">
    <source>
        <dbReference type="ARBA" id="ARBA00009739"/>
    </source>
</evidence>
<keyword evidence="6 11" id="KW-1133">Transmembrane helix</keyword>
<proteinExistence type="inferred from homology"/>
<keyword evidence="8 11" id="KW-0472">Membrane</keyword>
<sequence>MGFTTFKLTNPIVLTVSILAAIGWFILFVGGCVAAFHGITWWIILYNLFVVVLVFVGTGYSMLSNYKRMVMILLTISIVYLTYLIPLVLYAEPNGSKACAGGAIILIICEFIWIFLFGSDEESWVVQTTHRYNDAGPVMATPAIIQRQLSRASFTRGGRNNAKDSTLPQFNEKTRTDDASITQATALHNYQASPDDPNELSFEKNESLEILDRTGNWWQARKADGTTGIVPSNYFES</sequence>
<keyword evidence="5 11" id="KW-0812">Transmembrane</keyword>
<dbReference type="Proteomes" id="UP000193560">
    <property type="component" value="Unassembled WGS sequence"/>
</dbReference>
<keyword evidence="3 9" id="KW-0728">SH3 domain</keyword>
<evidence type="ECO:0000313" key="14">
    <source>
        <dbReference type="Proteomes" id="UP000193560"/>
    </source>
</evidence>
<evidence type="ECO:0000256" key="10">
    <source>
        <dbReference type="SAM" id="MobiDB-lite"/>
    </source>
</evidence>